<evidence type="ECO:0000313" key="5">
    <source>
        <dbReference type="Proteomes" id="UP000321083"/>
    </source>
</evidence>
<comment type="caution">
    <text evidence="4">The sequence shown here is derived from an EMBL/GenBank/DDBJ whole genome shotgun (WGS) entry which is preliminary data.</text>
</comment>
<dbReference type="AlphaFoldDB" id="A0A5C6M4E7"/>
<feature type="repeat" description="TPR" evidence="1">
    <location>
        <begin position="196"/>
        <end position="229"/>
    </location>
</feature>
<evidence type="ECO:0000313" key="4">
    <source>
        <dbReference type="EMBL" id="TWW09650.1"/>
    </source>
</evidence>
<sequence length="277" mass="29930">MYTSRNQNLSLVSVGVISGFLAFGLIACSFSSSQTGEDDPSAALQGTIAYPFVDETRAIGEDRASDDKFVIRSTVGAREYSIEIPGAARDYDVQVPLADLGETDADVISGKKPKSLGSTVATDKELVNALPRLERDHRTDAAMLDSAFGTGGADGPKQAPSYTLGLAKINDLYKTHKYEFALVELNNMLAYYPNSPKLYKMKGTVLIKMRDLRLAELAWIKALELDPADRVVRAALAKLQNRIVQSGLDVQRSQEKQGAIPPAVGTAPTVKEPVLSH</sequence>
<organism evidence="4 5">
    <name type="scientific">Planctomyces bekefii</name>
    <dbReference type="NCBI Taxonomy" id="1653850"/>
    <lineage>
        <taxon>Bacteria</taxon>
        <taxon>Pseudomonadati</taxon>
        <taxon>Planctomycetota</taxon>
        <taxon>Planctomycetia</taxon>
        <taxon>Planctomycetales</taxon>
        <taxon>Planctomycetaceae</taxon>
        <taxon>Planctomyces</taxon>
    </lineage>
</organism>
<keyword evidence="3" id="KW-0812">Transmembrane</keyword>
<protein>
    <submittedName>
        <fullName evidence="4">Uncharacterized protein</fullName>
    </submittedName>
</protein>
<accession>A0A5C6M4E7</accession>
<dbReference type="InterPro" id="IPR011990">
    <property type="entry name" value="TPR-like_helical_dom_sf"/>
</dbReference>
<evidence type="ECO:0000256" key="3">
    <source>
        <dbReference type="SAM" id="Phobius"/>
    </source>
</evidence>
<feature type="transmembrane region" description="Helical" evidence="3">
    <location>
        <begin position="9"/>
        <end position="27"/>
    </location>
</feature>
<keyword evidence="3" id="KW-1133">Transmembrane helix</keyword>
<gene>
    <name evidence="4" type="ORF">E3A20_12210</name>
</gene>
<dbReference type="EMBL" id="SRHE01000216">
    <property type="protein sequence ID" value="TWW09650.1"/>
    <property type="molecule type" value="Genomic_DNA"/>
</dbReference>
<reference evidence="4 5" key="2">
    <citation type="submission" date="2019-08" db="EMBL/GenBank/DDBJ databases">
        <authorList>
            <person name="Henke P."/>
        </authorList>
    </citation>
    <scope>NUCLEOTIDE SEQUENCE [LARGE SCALE GENOMIC DNA]</scope>
    <source>
        <strain evidence="4">Phe10_nw2017</strain>
    </source>
</reference>
<evidence type="ECO:0000256" key="1">
    <source>
        <dbReference type="PROSITE-ProRule" id="PRU00339"/>
    </source>
</evidence>
<evidence type="ECO:0000256" key="2">
    <source>
        <dbReference type="SAM" id="MobiDB-lite"/>
    </source>
</evidence>
<dbReference type="InterPro" id="IPR019734">
    <property type="entry name" value="TPR_rpt"/>
</dbReference>
<dbReference type="SUPFAM" id="SSF48452">
    <property type="entry name" value="TPR-like"/>
    <property type="match status" value="1"/>
</dbReference>
<keyword evidence="1" id="KW-0802">TPR repeat</keyword>
<feature type="region of interest" description="Disordered" evidence="2">
    <location>
        <begin position="254"/>
        <end position="277"/>
    </location>
</feature>
<name>A0A5C6M4E7_9PLAN</name>
<keyword evidence="3" id="KW-0472">Membrane</keyword>
<keyword evidence="5" id="KW-1185">Reference proteome</keyword>
<reference evidence="4 5" key="1">
    <citation type="submission" date="2019-08" db="EMBL/GenBank/DDBJ databases">
        <title>100 year-old enigma solved: identification of Planctomyces bekefii, the type genus and species of the phylum Planctomycetes.</title>
        <authorList>
            <person name="Svetlana D.N."/>
            <person name="Overmann J."/>
        </authorList>
    </citation>
    <scope>NUCLEOTIDE SEQUENCE [LARGE SCALE GENOMIC DNA]</scope>
    <source>
        <strain evidence="4">Phe10_nw2017</strain>
    </source>
</reference>
<proteinExistence type="predicted"/>
<dbReference type="Gene3D" id="1.25.40.10">
    <property type="entry name" value="Tetratricopeptide repeat domain"/>
    <property type="match status" value="1"/>
</dbReference>
<dbReference type="PROSITE" id="PS50005">
    <property type="entry name" value="TPR"/>
    <property type="match status" value="1"/>
</dbReference>
<dbReference type="PROSITE" id="PS51257">
    <property type="entry name" value="PROKAR_LIPOPROTEIN"/>
    <property type="match status" value="1"/>
</dbReference>
<dbReference type="Proteomes" id="UP000321083">
    <property type="component" value="Unassembled WGS sequence"/>
</dbReference>